<name>F9DNM4_9BACL</name>
<evidence type="ECO:0000256" key="1">
    <source>
        <dbReference type="ARBA" id="ARBA00004496"/>
    </source>
</evidence>
<comment type="catalytic activity">
    <reaction evidence="11">
        <text>beta-D-GlcNAc-(1-&gt;4)-Mur2Ac(oyl-L-Ala-D-isoglutaminyl-L-Lys-D-Ala-D-Ala)-di-trans,octa-cis-undecaprenyl diphosphate + glycyl-tRNA(Gly) = beta-D-GlcNAc-(1-&gt;4)-Mur2Ac(oyl-L-Ala-D-isoglutaminyl-L-Lys-(N(6)-Gly)-D-Ala-D-Ala)-di-trans,octa-cis-undecaprenyl diphosphate + tRNA(Gly) + H(+)</text>
        <dbReference type="Rhea" id="RHEA:30435"/>
        <dbReference type="Rhea" id="RHEA-COMP:9664"/>
        <dbReference type="Rhea" id="RHEA-COMP:9683"/>
        <dbReference type="ChEBI" id="CHEBI:15378"/>
        <dbReference type="ChEBI" id="CHEBI:62233"/>
        <dbReference type="ChEBI" id="CHEBI:62234"/>
        <dbReference type="ChEBI" id="CHEBI:78442"/>
        <dbReference type="ChEBI" id="CHEBI:78522"/>
        <dbReference type="EC" id="2.3.2.16"/>
    </reaction>
</comment>
<organism evidence="13 14">
    <name type="scientific">Sporosarcina newyorkensis 2681</name>
    <dbReference type="NCBI Taxonomy" id="1027292"/>
    <lineage>
        <taxon>Bacteria</taxon>
        <taxon>Bacillati</taxon>
        <taxon>Bacillota</taxon>
        <taxon>Bacilli</taxon>
        <taxon>Bacillales</taxon>
        <taxon>Caryophanaceae</taxon>
        <taxon>Sporosarcina</taxon>
    </lineage>
</organism>
<evidence type="ECO:0000256" key="5">
    <source>
        <dbReference type="ARBA" id="ARBA00022984"/>
    </source>
</evidence>
<sequence>MKLEVFETRDEWNGVLEKLSLIDVYYTYEYCSSSAELQNGSAKLIYFENELGIVVYPIIKREIDSALCLNVFDIITPYGYGGPLFFGDQAILNDFRKVFFLYCKNEGIVSEVITFHPLIDNALAMEDYCNLQFVRKTTAVDLTDDLETIRSQYSGMNKRNIKKAQQYGLTYKSVEKSPENINTFFNLYNGTMNRLKSTSFYYFPLNVIKQQLMDTPISKSHLLFVYNGDQVIAAAILFTGTHFAHYHLSGSDEQYLSMKPNNLIFDFMIELSKTEGCRLLHLGGGYEEDDGLFRYKTSFSNHNIFDYYIGKNILNPKVYKLLLDEKEQLITSNGSHFPQYRSVF</sequence>
<gene>
    <name evidence="13" type="ORF">HMPREF9372_0404</name>
</gene>
<dbReference type="GO" id="GO:0008360">
    <property type="term" value="P:regulation of cell shape"/>
    <property type="evidence" value="ECO:0007669"/>
    <property type="project" value="UniProtKB-KW"/>
</dbReference>
<accession>F9DNM4</accession>
<evidence type="ECO:0000256" key="7">
    <source>
        <dbReference type="ARBA" id="ARBA00023316"/>
    </source>
</evidence>
<dbReference type="PANTHER" id="PTHR36174">
    <property type="entry name" value="LIPID II:GLYCINE GLYCYLTRANSFERASE"/>
    <property type="match status" value="1"/>
</dbReference>
<keyword evidence="4" id="KW-0133">Cell shape</keyword>
<evidence type="ECO:0000256" key="4">
    <source>
        <dbReference type="ARBA" id="ARBA00022960"/>
    </source>
</evidence>
<dbReference type="InterPro" id="IPR003447">
    <property type="entry name" value="FEMABX"/>
</dbReference>
<evidence type="ECO:0000256" key="6">
    <source>
        <dbReference type="ARBA" id="ARBA00023315"/>
    </source>
</evidence>
<dbReference type="GO" id="GO:0005737">
    <property type="term" value="C:cytoplasm"/>
    <property type="evidence" value="ECO:0007669"/>
    <property type="project" value="UniProtKB-SubCell"/>
</dbReference>
<dbReference type="GO" id="GO:0071555">
    <property type="term" value="P:cell wall organization"/>
    <property type="evidence" value="ECO:0007669"/>
    <property type="project" value="UniProtKB-KW"/>
</dbReference>
<evidence type="ECO:0000256" key="9">
    <source>
        <dbReference type="ARBA" id="ARBA00040679"/>
    </source>
</evidence>
<dbReference type="GO" id="GO:0016755">
    <property type="term" value="F:aminoacyltransferase activity"/>
    <property type="evidence" value="ECO:0007669"/>
    <property type="project" value="InterPro"/>
</dbReference>
<comment type="subcellular location">
    <subcellularLocation>
        <location evidence="1">Cytoplasm</location>
    </subcellularLocation>
</comment>
<dbReference type="Pfam" id="PF13480">
    <property type="entry name" value="Acetyltransf_6"/>
    <property type="match status" value="1"/>
</dbReference>
<protein>
    <recommendedName>
        <fullName evidence="9">Lipid II:glycine glycyltransferase</fullName>
        <ecNumber evidence="8">2.3.2.16</ecNumber>
    </recommendedName>
    <alternativeName>
        <fullName evidence="10">Factor essential for expression of methicillin resistance X</fullName>
    </alternativeName>
</protein>
<evidence type="ECO:0000256" key="10">
    <source>
        <dbReference type="ARBA" id="ARBA00042933"/>
    </source>
</evidence>
<dbReference type="RefSeq" id="WP_009497088.1">
    <property type="nucleotide sequence ID" value="NZ_GL982997.1"/>
</dbReference>
<keyword evidence="3" id="KW-0808">Transferase</keyword>
<dbReference type="EC" id="2.3.2.16" evidence="8"/>
<feature type="domain" description="BioF2-like acetyltransferase" evidence="12">
    <location>
        <begin position="158"/>
        <end position="296"/>
    </location>
</feature>
<dbReference type="Proteomes" id="UP000005316">
    <property type="component" value="Unassembled WGS sequence"/>
</dbReference>
<keyword evidence="7" id="KW-0961">Cell wall biogenesis/degradation</keyword>
<dbReference type="PROSITE" id="PS51191">
    <property type="entry name" value="FEMABX"/>
    <property type="match status" value="1"/>
</dbReference>
<keyword evidence="6" id="KW-0012">Acyltransferase</keyword>
<evidence type="ECO:0000256" key="8">
    <source>
        <dbReference type="ARBA" id="ARBA00039074"/>
    </source>
</evidence>
<dbReference type="InterPro" id="IPR016181">
    <property type="entry name" value="Acyl_CoA_acyltransferase"/>
</dbReference>
<comment type="similarity">
    <text evidence="2">Belongs to the FemABX family.</text>
</comment>
<evidence type="ECO:0000256" key="2">
    <source>
        <dbReference type="ARBA" id="ARBA00009943"/>
    </source>
</evidence>
<keyword evidence="5" id="KW-0573">Peptidoglycan synthesis</keyword>
<dbReference type="GO" id="GO:0009252">
    <property type="term" value="P:peptidoglycan biosynthetic process"/>
    <property type="evidence" value="ECO:0007669"/>
    <property type="project" value="UniProtKB-KW"/>
</dbReference>
<reference evidence="13 14" key="1">
    <citation type="submission" date="2011-04" db="EMBL/GenBank/DDBJ databases">
        <authorList>
            <person name="Muzny D."/>
            <person name="Qin X."/>
            <person name="Deng J."/>
            <person name="Jiang H."/>
            <person name="Liu Y."/>
            <person name="Qu J."/>
            <person name="Song X.-Z."/>
            <person name="Zhang L."/>
            <person name="Thornton R."/>
            <person name="Coyle M."/>
            <person name="Francisco L."/>
            <person name="Jackson L."/>
            <person name="Javaid M."/>
            <person name="Korchina V."/>
            <person name="Kovar C."/>
            <person name="Mata R."/>
            <person name="Mathew T."/>
            <person name="Ngo R."/>
            <person name="Nguyen L."/>
            <person name="Nguyen N."/>
            <person name="Okwuonu G."/>
            <person name="Ongeri F."/>
            <person name="Pham C."/>
            <person name="Simmons D."/>
            <person name="Wilczek-Boney K."/>
            <person name="Hale W."/>
            <person name="Jakkamsetti A."/>
            <person name="Pham P."/>
            <person name="Ruth R."/>
            <person name="San Lucas F."/>
            <person name="Warren J."/>
            <person name="Zhang J."/>
            <person name="Zhao Z."/>
            <person name="Zhou C."/>
            <person name="Zhu D."/>
            <person name="Lee S."/>
            <person name="Bess C."/>
            <person name="Blankenburg K."/>
            <person name="Forbes L."/>
            <person name="Fu Q."/>
            <person name="Gubbala S."/>
            <person name="Hirani K."/>
            <person name="Jayaseelan J.C."/>
            <person name="Lara F."/>
            <person name="Munidasa M."/>
            <person name="Palculict T."/>
            <person name="Patil S."/>
            <person name="Pu L.-L."/>
            <person name="Saada N."/>
            <person name="Tang L."/>
            <person name="Weissenberger G."/>
            <person name="Zhu Y."/>
            <person name="Hemphill L."/>
            <person name="Shang Y."/>
            <person name="Youmans B."/>
            <person name="Ayvaz T."/>
            <person name="Ross M."/>
            <person name="Santibanez J."/>
            <person name="Aqrawi P."/>
            <person name="Gross S."/>
            <person name="Joshi V."/>
            <person name="Fowler G."/>
            <person name="Nazareth L."/>
            <person name="Reid J."/>
            <person name="Worley K."/>
            <person name="Petrosino J."/>
            <person name="Highlander S."/>
            <person name="Gibbs R."/>
        </authorList>
    </citation>
    <scope>NUCLEOTIDE SEQUENCE [LARGE SCALE GENOMIC DNA]</scope>
    <source>
        <strain evidence="13 14">2681</strain>
    </source>
</reference>
<evidence type="ECO:0000259" key="12">
    <source>
        <dbReference type="Pfam" id="PF13480"/>
    </source>
</evidence>
<dbReference type="PANTHER" id="PTHR36174:SF1">
    <property type="entry name" value="LIPID II:GLYCINE GLYCYLTRANSFERASE"/>
    <property type="match status" value="1"/>
</dbReference>
<dbReference type="InterPro" id="IPR038740">
    <property type="entry name" value="BioF2-like_GNAT_dom"/>
</dbReference>
<dbReference type="EMBL" id="AFPZ01000012">
    <property type="protein sequence ID" value="EGQ27596.1"/>
    <property type="molecule type" value="Genomic_DNA"/>
</dbReference>
<dbReference type="SUPFAM" id="SSF55729">
    <property type="entry name" value="Acyl-CoA N-acyltransferases (Nat)"/>
    <property type="match status" value="1"/>
</dbReference>
<dbReference type="HOGENOM" id="CLU_055609_0_0_9"/>
<proteinExistence type="inferred from homology"/>
<dbReference type="OrthoDB" id="9785911at2"/>
<evidence type="ECO:0000313" key="14">
    <source>
        <dbReference type="Proteomes" id="UP000005316"/>
    </source>
</evidence>
<evidence type="ECO:0000313" key="13">
    <source>
        <dbReference type="EMBL" id="EGQ27596.1"/>
    </source>
</evidence>
<dbReference type="Gene3D" id="3.40.630.30">
    <property type="match status" value="1"/>
</dbReference>
<dbReference type="InterPro" id="IPR050644">
    <property type="entry name" value="PG_Glycine_Bridge_Synth"/>
</dbReference>
<evidence type="ECO:0000256" key="3">
    <source>
        <dbReference type="ARBA" id="ARBA00022679"/>
    </source>
</evidence>
<dbReference type="eggNOG" id="COG2348">
    <property type="taxonomic scope" value="Bacteria"/>
</dbReference>
<comment type="caution">
    <text evidence="13">The sequence shown here is derived from an EMBL/GenBank/DDBJ whole genome shotgun (WGS) entry which is preliminary data.</text>
</comment>
<dbReference type="AlphaFoldDB" id="F9DNM4"/>
<evidence type="ECO:0000256" key="11">
    <source>
        <dbReference type="ARBA" id="ARBA00048654"/>
    </source>
</evidence>